<comment type="caution">
    <text evidence="2">The sequence shown here is derived from an EMBL/GenBank/DDBJ whole genome shotgun (WGS) entry which is preliminary data.</text>
</comment>
<dbReference type="EMBL" id="CAICTM010001952">
    <property type="protein sequence ID" value="CAB9527185.1"/>
    <property type="molecule type" value="Genomic_DNA"/>
</dbReference>
<organism evidence="2 3">
    <name type="scientific">Seminavis robusta</name>
    <dbReference type="NCBI Taxonomy" id="568900"/>
    <lineage>
        <taxon>Eukaryota</taxon>
        <taxon>Sar</taxon>
        <taxon>Stramenopiles</taxon>
        <taxon>Ochrophyta</taxon>
        <taxon>Bacillariophyta</taxon>
        <taxon>Bacillariophyceae</taxon>
        <taxon>Bacillariophycidae</taxon>
        <taxon>Naviculales</taxon>
        <taxon>Naviculaceae</taxon>
        <taxon>Seminavis</taxon>
    </lineage>
</organism>
<dbReference type="AlphaFoldDB" id="A0A9N8HWC9"/>
<evidence type="ECO:0000313" key="3">
    <source>
        <dbReference type="Proteomes" id="UP001153069"/>
    </source>
</evidence>
<sequence length="247" mass="26542">MDTSKEGGDRGGRKRVSVDDSGIDNESDVSCSSVGFLGLSSVPVILDDNPTLPHPDLVRSVLQREKSTERSCLDLPVEDPDIPQGPHGYKSVESSLGSINAIKARHEGRHEGLREFESPGDAKDLRASLAGSVYLGEISSHWESRSLQNSLLMWDGLQPMEALPTLFPYFEASGVGMPGQGASTVNSMGSKAGWSLGSSLTTRSCENMVWTRNVSAGKGKSSDTRGSLLVCSLTTRSCENIIWNRNV</sequence>
<evidence type="ECO:0000313" key="2">
    <source>
        <dbReference type="EMBL" id="CAB9527185.1"/>
    </source>
</evidence>
<reference evidence="2" key="1">
    <citation type="submission" date="2020-06" db="EMBL/GenBank/DDBJ databases">
        <authorList>
            <consortium name="Plant Systems Biology data submission"/>
        </authorList>
    </citation>
    <scope>NUCLEOTIDE SEQUENCE</scope>
    <source>
        <strain evidence="2">D6</strain>
    </source>
</reference>
<accession>A0A9N8HWC9</accession>
<evidence type="ECO:0000256" key="1">
    <source>
        <dbReference type="SAM" id="MobiDB-lite"/>
    </source>
</evidence>
<proteinExistence type="predicted"/>
<feature type="region of interest" description="Disordered" evidence="1">
    <location>
        <begin position="1"/>
        <end position="29"/>
    </location>
</feature>
<keyword evidence="3" id="KW-1185">Reference proteome</keyword>
<feature type="compositionally biased region" description="Basic and acidic residues" evidence="1">
    <location>
        <begin position="1"/>
        <end position="11"/>
    </location>
</feature>
<gene>
    <name evidence="2" type="ORF">SEMRO_1954_G307600.1</name>
</gene>
<name>A0A9N8HWC9_9STRA</name>
<protein>
    <submittedName>
        <fullName evidence="2">Uncharacterized protein</fullName>
    </submittedName>
</protein>
<dbReference type="Proteomes" id="UP001153069">
    <property type="component" value="Unassembled WGS sequence"/>
</dbReference>